<evidence type="ECO:0000256" key="2">
    <source>
        <dbReference type="ARBA" id="ARBA00022617"/>
    </source>
</evidence>
<dbReference type="InterPro" id="IPR008168">
    <property type="entry name" value="Cyt_C_IC"/>
</dbReference>
<keyword evidence="3 6" id="KW-0479">Metal-binding</keyword>
<dbReference type="PRINTS" id="PR00605">
    <property type="entry name" value="CYTCHROMECIC"/>
</dbReference>
<organism evidence="9 10">
    <name type="scientific">Pantoea eucrina</name>
    <dbReference type="NCBI Taxonomy" id="472693"/>
    <lineage>
        <taxon>Bacteria</taxon>
        <taxon>Pseudomonadati</taxon>
        <taxon>Pseudomonadota</taxon>
        <taxon>Gammaproteobacteria</taxon>
        <taxon>Enterobacterales</taxon>
        <taxon>Erwiniaceae</taxon>
        <taxon>Pantoea</taxon>
    </lineage>
</organism>
<reference evidence="10" key="1">
    <citation type="submission" date="2023-07" db="EMBL/GenBank/DDBJ databases">
        <title>Structural and functional analysis of rice phyllospheric bacteria for their antimicrobial properties and defense elicitation against blast disease.</title>
        <authorList>
            <person name="Sahu K.P."/>
            <person name="Asharani P."/>
            <person name="Kumar M."/>
            <person name="Reddy B."/>
            <person name="Kumar A."/>
        </authorList>
    </citation>
    <scope>NUCLEOTIDE SEQUENCE [LARGE SCALE GENOMIC DNA]</scope>
    <source>
        <strain evidence="10">OsEp_Plm_30P10</strain>
    </source>
</reference>
<keyword evidence="2 6" id="KW-0349">Heme</keyword>
<evidence type="ECO:0000259" key="8">
    <source>
        <dbReference type="PROSITE" id="PS51007"/>
    </source>
</evidence>
<dbReference type="PANTHER" id="PTHR33751:SF9">
    <property type="entry name" value="CYTOCHROME C4"/>
    <property type="match status" value="1"/>
</dbReference>
<dbReference type="InterPro" id="IPR009056">
    <property type="entry name" value="Cyt_c-like_dom"/>
</dbReference>
<dbReference type="RefSeq" id="WP_322543263.1">
    <property type="nucleotide sequence ID" value="NZ_JAOBTT010000001.1"/>
</dbReference>
<keyword evidence="7" id="KW-0732">Signal</keyword>
<dbReference type="SUPFAM" id="SSF46626">
    <property type="entry name" value="Cytochrome c"/>
    <property type="match status" value="1"/>
</dbReference>
<dbReference type="Gene3D" id="1.10.760.10">
    <property type="entry name" value="Cytochrome c-like domain"/>
    <property type="match status" value="1"/>
</dbReference>
<dbReference type="InterPro" id="IPR036909">
    <property type="entry name" value="Cyt_c-like_dom_sf"/>
</dbReference>
<feature type="chain" id="PRO_5047023420" evidence="7">
    <location>
        <begin position="20"/>
        <end position="103"/>
    </location>
</feature>
<gene>
    <name evidence="9" type="ORF">N4G40_14205</name>
</gene>
<evidence type="ECO:0000256" key="6">
    <source>
        <dbReference type="PROSITE-ProRule" id="PRU00433"/>
    </source>
</evidence>
<feature type="signal peptide" evidence="7">
    <location>
        <begin position="1"/>
        <end position="19"/>
    </location>
</feature>
<evidence type="ECO:0000256" key="4">
    <source>
        <dbReference type="ARBA" id="ARBA00022982"/>
    </source>
</evidence>
<accession>A0ABU5LI75</accession>
<dbReference type="EMBL" id="JAOBTT010000001">
    <property type="protein sequence ID" value="MDZ7279411.1"/>
    <property type="molecule type" value="Genomic_DNA"/>
</dbReference>
<dbReference type="PANTHER" id="PTHR33751">
    <property type="entry name" value="CBB3-TYPE CYTOCHROME C OXIDASE SUBUNIT FIXP"/>
    <property type="match status" value="1"/>
</dbReference>
<dbReference type="PROSITE" id="PS51007">
    <property type="entry name" value="CYTC"/>
    <property type="match status" value="1"/>
</dbReference>
<evidence type="ECO:0000256" key="3">
    <source>
        <dbReference type="ARBA" id="ARBA00022723"/>
    </source>
</evidence>
<name>A0ABU5LI75_9GAMM</name>
<dbReference type="Proteomes" id="UP001288620">
    <property type="component" value="Unassembled WGS sequence"/>
</dbReference>
<dbReference type="Pfam" id="PF00034">
    <property type="entry name" value="Cytochrom_C"/>
    <property type="match status" value="1"/>
</dbReference>
<protein>
    <submittedName>
        <fullName evidence="9">Cytochrome c</fullName>
    </submittedName>
</protein>
<feature type="domain" description="Cytochrome c" evidence="8">
    <location>
        <begin position="21"/>
        <end position="102"/>
    </location>
</feature>
<evidence type="ECO:0000313" key="9">
    <source>
        <dbReference type="EMBL" id="MDZ7279411.1"/>
    </source>
</evidence>
<keyword evidence="5 6" id="KW-0408">Iron</keyword>
<evidence type="ECO:0000256" key="7">
    <source>
        <dbReference type="SAM" id="SignalP"/>
    </source>
</evidence>
<sequence length="103" mass="10719">MITRALAWAILSASLPVLADGAASAGAEKAARCVACHGAEGKSAVPLYPHLAGQNAPYLRHALQAYKNGERNGGQAEVMKAFVAGLSDEDMEDLSAYYAAMKP</sequence>
<dbReference type="InterPro" id="IPR050597">
    <property type="entry name" value="Cytochrome_c_Oxidase_Subunit"/>
</dbReference>
<evidence type="ECO:0000256" key="5">
    <source>
        <dbReference type="ARBA" id="ARBA00023004"/>
    </source>
</evidence>
<comment type="caution">
    <text evidence="9">The sequence shown here is derived from an EMBL/GenBank/DDBJ whole genome shotgun (WGS) entry which is preliminary data.</text>
</comment>
<keyword evidence="4" id="KW-0249">Electron transport</keyword>
<keyword evidence="10" id="KW-1185">Reference proteome</keyword>
<evidence type="ECO:0000256" key="1">
    <source>
        <dbReference type="ARBA" id="ARBA00022448"/>
    </source>
</evidence>
<keyword evidence="1" id="KW-0813">Transport</keyword>
<proteinExistence type="predicted"/>
<evidence type="ECO:0000313" key="10">
    <source>
        <dbReference type="Proteomes" id="UP001288620"/>
    </source>
</evidence>